<dbReference type="GO" id="GO:0004190">
    <property type="term" value="F:aspartic-type endopeptidase activity"/>
    <property type="evidence" value="ECO:0007669"/>
    <property type="project" value="UniProtKB-KW"/>
</dbReference>
<keyword evidence="6" id="KW-1185">Reference proteome</keyword>
<name>A0A017RWS6_9CLOT</name>
<evidence type="ECO:0000313" key="6">
    <source>
        <dbReference type="Proteomes" id="UP000019681"/>
    </source>
</evidence>
<comment type="similarity">
    <text evidence="1">Belongs to the peptidase A31 family.</text>
</comment>
<evidence type="ECO:0000256" key="1">
    <source>
        <dbReference type="ARBA" id="ARBA00006814"/>
    </source>
</evidence>
<dbReference type="Pfam" id="PF01750">
    <property type="entry name" value="HycI"/>
    <property type="match status" value="1"/>
</dbReference>
<reference evidence="5 6" key="1">
    <citation type="journal article" date="2014" name="Genome Announc.">
        <title>Draft Genome Sequence of Fervidicella metallireducens Strain AeBT, an Iron-Reducing Thermoanaerobe from the Great Artesian Basin.</title>
        <authorList>
            <person name="Patel B.K."/>
        </authorList>
    </citation>
    <scope>NUCLEOTIDE SEQUENCE [LARGE SCALE GENOMIC DNA]</scope>
    <source>
        <strain evidence="5 6">AeB</strain>
    </source>
</reference>
<evidence type="ECO:0000256" key="2">
    <source>
        <dbReference type="ARBA" id="ARBA00022670"/>
    </source>
</evidence>
<dbReference type="GO" id="GO:0008047">
    <property type="term" value="F:enzyme activator activity"/>
    <property type="evidence" value="ECO:0007669"/>
    <property type="project" value="InterPro"/>
</dbReference>
<evidence type="ECO:0000256" key="3">
    <source>
        <dbReference type="ARBA" id="ARBA00022750"/>
    </source>
</evidence>
<dbReference type="Proteomes" id="UP000019681">
    <property type="component" value="Unassembled WGS sequence"/>
</dbReference>
<dbReference type="PANTHER" id="PTHR30302:SF1">
    <property type="entry name" value="HYDROGENASE 2 MATURATION PROTEASE"/>
    <property type="match status" value="1"/>
</dbReference>
<proteinExistence type="inferred from homology"/>
<sequence length="135" mass="15119">MCDDGVAVRVCENIKDSLAKNNIEVIIGETDFEYCLSNIEDGDFIFIIDAINSGKEVGEITIFPLKSKLYPGLSQHGCSLVDLVLLYNNSINGFVIGIEVKEIKFDFNLSDEINKKLGEIEKQVEKIITKKVFLK</sequence>
<dbReference type="STRING" id="1403537.Q428_03985"/>
<keyword evidence="4" id="KW-0378">Hydrolase</keyword>
<keyword evidence="3" id="KW-0064">Aspartyl protease</keyword>
<organism evidence="5 6">
    <name type="scientific">Fervidicella metallireducens AeB</name>
    <dbReference type="NCBI Taxonomy" id="1403537"/>
    <lineage>
        <taxon>Bacteria</taxon>
        <taxon>Bacillati</taxon>
        <taxon>Bacillota</taxon>
        <taxon>Clostridia</taxon>
        <taxon>Eubacteriales</taxon>
        <taxon>Clostridiaceae</taxon>
        <taxon>Fervidicella</taxon>
    </lineage>
</organism>
<evidence type="ECO:0000256" key="4">
    <source>
        <dbReference type="ARBA" id="ARBA00022801"/>
    </source>
</evidence>
<dbReference type="GO" id="GO:0016485">
    <property type="term" value="P:protein processing"/>
    <property type="evidence" value="ECO:0007669"/>
    <property type="project" value="TreeGrafter"/>
</dbReference>
<dbReference type="InterPro" id="IPR000671">
    <property type="entry name" value="Peptidase_A31"/>
</dbReference>
<dbReference type="NCBIfam" id="TIGR00072">
    <property type="entry name" value="hydrog_prot"/>
    <property type="match status" value="1"/>
</dbReference>
<dbReference type="SUPFAM" id="SSF53163">
    <property type="entry name" value="HybD-like"/>
    <property type="match status" value="1"/>
</dbReference>
<dbReference type="AlphaFoldDB" id="A0A017RWS6"/>
<gene>
    <name evidence="5" type="ORF">Q428_03985</name>
</gene>
<evidence type="ECO:0000313" key="5">
    <source>
        <dbReference type="EMBL" id="EYE89117.1"/>
    </source>
</evidence>
<dbReference type="PANTHER" id="PTHR30302">
    <property type="entry name" value="HYDROGENASE 1 MATURATION PROTEASE"/>
    <property type="match status" value="1"/>
</dbReference>
<comment type="caution">
    <text evidence="5">The sequence shown here is derived from an EMBL/GenBank/DDBJ whole genome shotgun (WGS) entry which is preliminary data.</text>
</comment>
<accession>A0A017RWS6</accession>
<keyword evidence="2 5" id="KW-0645">Protease</keyword>
<dbReference type="InterPro" id="IPR023430">
    <property type="entry name" value="Pept_HybD-like_dom_sf"/>
</dbReference>
<dbReference type="Gene3D" id="3.40.50.1450">
    <property type="entry name" value="HybD-like"/>
    <property type="match status" value="1"/>
</dbReference>
<protein>
    <submittedName>
        <fullName evidence="5">Hydrogenase maturation protease</fullName>
    </submittedName>
</protein>
<dbReference type="EMBL" id="AZQP01000008">
    <property type="protein sequence ID" value="EYE89117.1"/>
    <property type="molecule type" value="Genomic_DNA"/>
</dbReference>